<evidence type="ECO:0000313" key="3">
    <source>
        <dbReference type="Proteomes" id="UP001058974"/>
    </source>
</evidence>
<proteinExistence type="predicted"/>
<evidence type="ECO:0000313" key="2">
    <source>
        <dbReference type="EMBL" id="KAI5434074.1"/>
    </source>
</evidence>
<reference evidence="2 3" key="1">
    <citation type="journal article" date="2022" name="Nat. Genet.">
        <title>Improved pea reference genome and pan-genome highlight genomic features and evolutionary characteristics.</title>
        <authorList>
            <person name="Yang T."/>
            <person name="Liu R."/>
            <person name="Luo Y."/>
            <person name="Hu S."/>
            <person name="Wang D."/>
            <person name="Wang C."/>
            <person name="Pandey M.K."/>
            <person name="Ge S."/>
            <person name="Xu Q."/>
            <person name="Li N."/>
            <person name="Li G."/>
            <person name="Huang Y."/>
            <person name="Saxena R.K."/>
            <person name="Ji Y."/>
            <person name="Li M."/>
            <person name="Yan X."/>
            <person name="He Y."/>
            <person name="Liu Y."/>
            <person name="Wang X."/>
            <person name="Xiang C."/>
            <person name="Varshney R.K."/>
            <person name="Ding H."/>
            <person name="Gao S."/>
            <person name="Zong X."/>
        </authorList>
    </citation>
    <scope>NUCLEOTIDE SEQUENCE [LARGE SCALE GENOMIC DNA]</scope>
    <source>
        <strain evidence="2 3">cv. Zhongwan 6</strain>
    </source>
</reference>
<dbReference type="PANTHER" id="PTHR48154">
    <property type="entry name" value="PROTEIN, PUTATIVE-RELATED"/>
    <property type="match status" value="1"/>
</dbReference>
<dbReference type="Proteomes" id="UP001058974">
    <property type="component" value="Chromosome 2"/>
</dbReference>
<feature type="domain" description="DUF7745" evidence="1">
    <location>
        <begin position="1"/>
        <end position="252"/>
    </location>
</feature>
<dbReference type="Gramene" id="Psat02G0107800-T1">
    <property type="protein sequence ID" value="KAI5434074.1"/>
    <property type="gene ID" value="KIW84_021078"/>
</dbReference>
<dbReference type="AlphaFoldDB" id="A0A9D4Y8W5"/>
<dbReference type="EMBL" id="JAMSHJ010000002">
    <property type="protein sequence ID" value="KAI5434074.1"/>
    <property type="molecule type" value="Genomic_DNA"/>
</dbReference>
<name>A0A9D4Y8W5_PEA</name>
<sequence length="345" mass="39658">MVPTLEEFSRLLGIPILDQTPFSGLEKILKSEEVAAALHMTKSDIETNWVTRSGIKGLLAKFLINKAREFLKVTDVHAFEDVLALLIYGLVLFPNPDQFIDMNAIKIFLTHNPVPTLLGDILHSLHTRTMKRQGTLMCCVPLLSRWFISHLPQSVLKNEQNLKWSQRIMSLSHSDIRWCPHLKENVIIIDRCGEFPNVPLLGTRGGITYNPALALRQFGCARRDGPHEIVIQGTVFDYDNDSQSLRQRWVRARARELVMPYLAVGPLIVEPEVEGGTPQIISYPDMPTDVEELKKSWIQLREERDTFEAQFCAERKKVLELTSQLNEERRLNAYLRPKRSRPWEI</sequence>
<evidence type="ECO:0000259" key="1">
    <source>
        <dbReference type="Pfam" id="PF24924"/>
    </source>
</evidence>
<gene>
    <name evidence="2" type="ORF">KIW84_021078</name>
</gene>
<dbReference type="Pfam" id="PF24924">
    <property type="entry name" value="DUF7745"/>
    <property type="match status" value="1"/>
</dbReference>
<dbReference type="PANTHER" id="PTHR48154:SF1">
    <property type="entry name" value="PROTEIN, PUTATIVE-RELATED"/>
    <property type="match status" value="1"/>
</dbReference>
<comment type="caution">
    <text evidence="2">The sequence shown here is derived from an EMBL/GenBank/DDBJ whole genome shotgun (WGS) entry which is preliminary data.</text>
</comment>
<organism evidence="2 3">
    <name type="scientific">Pisum sativum</name>
    <name type="common">Garden pea</name>
    <name type="synonym">Lathyrus oleraceus</name>
    <dbReference type="NCBI Taxonomy" id="3888"/>
    <lineage>
        <taxon>Eukaryota</taxon>
        <taxon>Viridiplantae</taxon>
        <taxon>Streptophyta</taxon>
        <taxon>Embryophyta</taxon>
        <taxon>Tracheophyta</taxon>
        <taxon>Spermatophyta</taxon>
        <taxon>Magnoliopsida</taxon>
        <taxon>eudicotyledons</taxon>
        <taxon>Gunneridae</taxon>
        <taxon>Pentapetalae</taxon>
        <taxon>rosids</taxon>
        <taxon>fabids</taxon>
        <taxon>Fabales</taxon>
        <taxon>Fabaceae</taxon>
        <taxon>Papilionoideae</taxon>
        <taxon>50 kb inversion clade</taxon>
        <taxon>NPAAA clade</taxon>
        <taxon>Hologalegina</taxon>
        <taxon>IRL clade</taxon>
        <taxon>Fabeae</taxon>
        <taxon>Lathyrus</taxon>
    </lineage>
</organism>
<keyword evidence="3" id="KW-1185">Reference proteome</keyword>
<protein>
    <recommendedName>
        <fullName evidence="1">DUF7745 domain-containing protein</fullName>
    </recommendedName>
</protein>
<accession>A0A9D4Y8W5</accession>
<dbReference type="InterPro" id="IPR056647">
    <property type="entry name" value="DUF7745"/>
</dbReference>